<evidence type="ECO:0000313" key="2">
    <source>
        <dbReference type="Proteomes" id="UP000324800"/>
    </source>
</evidence>
<sequence>MKSRRLQAKGESFSIDPSLDKFQSNNRLILTTLQQYATKIHVNNKRTQKIAIFAHNQALRREFLRIHSPIPPFPALLKKIREELIKSMKVVPIYSGKILYTESVNKSCQSFILVQSNEELEPVTSLFQKKIRNFLQARCPDS</sequence>
<dbReference type="AlphaFoldDB" id="A0A5J4VNN1"/>
<dbReference type="Proteomes" id="UP000324800">
    <property type="component" value="Unassembled WGS sequence"/>
</dbReference>
<comment type="caution">
    <text evidence="1">The sequence shown here is derived from an EMBL/GenBank/DDBJ whole genome shotgun (WGS) entry which is preliminary data.</text>
</comment>
<organism evidence="1 2">
    <name type="scientific">Streblomastix strix</name>
    <dbReference type="NCBI Taxonomy" id="222440"/>
    <lineage>
        <taxon>Eukaryota</taxon>
        <taxon>Metamonada</taxon>
        <taxon>Preaxostyla</taxon>
        <taxon>Oxymonadida</taxon>
        <taxon>Streblomastigidae</taxon>
        <taxon>Streblomastix</taxon>
    </lineage>
</organism>
<dbReference type="EMBL" id="SNRW01006025">
    <property type="protein sequence ID" value="KAA6383883.1"/>
    <property type="molecule type" value="Genomic_DNA"/>
</dbReference>
<proteinExistence type="predicted"/>
<gene>
    <name evidence="1" type="ORF">EZS28_020589</name>
</gene>
<name>A0A5J4VNN1_9EUKA</name>
<accession>A0A5J4VNN1</accession>
<protein>
    <submittedName>
        <fullName evidence="1">Uncharacterized protein</fullName>
    </submittedName>
</protein>
<evidence type="ECO:0000313" key="1">
    <source>
        <dbReference type="EMBL" id="KAA6383883.1"/>
    </source>
</evidence>
<reference evidence="1 2" key="1">
    <citation type="submission" date="2019-03" db="EMBL/GenBank/DDBJ databases">
        <title>Single cell metagenomics reveals metabolic interactions within the superorganism composed of flagellate Streblomastix strix and complex community of Bacteroidetes bacteria on its surface.</title>
        <authorList>
            <person name="Treitli S.C."/>
            <person name="Kolisko M."/>
            <person name="Husnik F."/>
            <person name="Keeling P."/>
            <person name="Hampl V."/>
        </authorList>
    </citation>
    <scope>NUCLEOTIDE SEQUENCE [LARGE SCALE GENOMIC DNA]</scope>
    <source>
        <strain evidence="1">ST1C</strain>
    </source>
</reference>